<sequence length="72" mass="8529">MCSAMVVGAVWRVQLTRRWLSWSRLRPSEVVFSSGWIHNWADSGIFRPSFRSPSCQWRCRICRLRNDWTAQG</sequence>
<gene>
    <name evidence="1" type="ORF">TorRG33x02_242130</name>
</gene>
<organism evidence="1 2">
    <name type="scientific">Trema orientale</name>
    <name type="common">Charcoal tree</name>
    <name type="synonym">Celtis orientalis</name>
    <dbReference type="NCBI Taxonomy" id="63057"/>
    <lineage>
        <taxon>Eukaryota</taxon>
        <taxon>Viridiplantae</taxon>
        <taxon>Streptophyta</taxon>
        <taxon>Embryophyta</taxon>
        <taxon>Tracheophyta</taxon>
        <taxon>Spermatophyta</taxon>
        <taxon>Magnoliopsida</taxon>
        <taxon>eudicotyledons</taxon>
        <taxon>Gunneridae</taxon>
        <taxon>Pentapetalae</taxon>
        <taxon>rosids</taxon>
        <taxon>fabids</taxon>
        <taxon>Rosales</taxon>
        <taxon>Cannabaceae</taxon>
        <taxon>Trema</taxon>
    </lineage>
</organism>
<dbReference type="InParanoid" id="A0A2P5DU04"/>
<proteinExistence type="predicted"/>
<dbReference type="AlphaFoldDB" id="A0A2P5DU04"/>
<evidence type="ECO:0000313" key="2">
    <source>
        <dbReference type="Proteomes" id="UP000237000"/>
    </source>
</evidence>
<reference evidence="2" key="1">
    <citation type="submission" date="2016-06" db="EMBL/GenBank/DDBJ databases">
        <title>Parallel loss of symbiosis genes in relatives of nitrogen-fixing non-legume Parasponia.</title>
        <authorList>
            <person name="Van Velzen R."/>
            <person name="Holmer R."/>
            <person name="Bu F."/>
            <person name="Rutten L."/>
            <person name="Van Zeijl A."/>
            <person name="Liu W."/>
            <person name="Santuari L."/>
            <person name="Cao Q."/>
            <person name="Sharma T."/>
            <person name="Shen D."/>
            <person name="Roswanjaya Y."/>
            <person name="Wardhani T."/>
            <person name="Kalhor M.S."/>
            <person name="Jansen J."/>
            <person name="Van den Hoogen J."/>
            <person name="Gungor B."/>
            <person name="Hartog M."/>
            <person name="Hontelez J."/>
            <person name="Verver J."/>
            <person name="Yang W.-C."/>
            <person name="Schijlen E."/>
            <person name="Repin R."/>
            <person name="Schilthuizen M."/>
            <person name="Schranz E."/>
            <person name="Heidstra R."/>
            <person name="Miyata K."/>
            <person name="Fedorova E."/>
            <person name="Kohlen W."/>
            <person name="Bisseling T."/>
            <person name="Smit S."/>
            <person name="Geurts R."/>
        </authorList>
    </citation>
    <scope>NUCLEOTIDE SEQUENCE [LARGE SCALE GENOMIC DNA]</scope>
    <source>
        <strain evidence="2">cv. RG33-2</strain>
    </source>
</reference>
<keyword evidence="2" id="KW-1185">Reference proteome</keyword>
<evidence type="ECO:0000313" key="1">
    <source>
        <dbReference type="EMBL" id="PON76774.1"/>
    </source>
</evidence>
<protein>
    <submittedName>
        <fullName evidence="1">Uncharacterized protein</fullName>
    </submittedName>
</protein>
<accession>A0A2P5DU04</accession>
<name>A0A2P5DU04_TREOI</name>
<dbReference type="Proteomes" id="UP000237000">
    <property type="component" value="Unassembled WGS sequence"/>
</dbReference>
<dbReference type="EMBL" id="JXTC01000249">
    <property type="protein sequence ID" value="PON76774.1"/>
    <property type="molecule type" value="Genomic_DNA"/>
</dbReference>
<comment type="caution">
    <text evidence="1">The sequence shown here is derived from an EMBL/GenBank/DDBJ whole genome shotgun (WGS) entry which is preliminary data.</text>
</comment>